<dbReference type="AlphaFoldDB" id="A0A166N3P2"/>
<feature type="region of interest" description="Disordered" evidence="8">
    <location>
        <begin position="1"/>
        <end position="92"/>
    </location>
</feature>
<proteinExistence type="inferred from homology"/>
<evidence type="ECO:0000256" key="8">
    <source>
        <dbReference type="SAM" id="MobiDB-lite"/>
    </source>
</evidence>
<evidence type="ECO:0000256" key="2">
    <source>
        <dbReference type="ARBA" id="ARBA00008585"/>
    </source>
</evidence>
<keyword evidence="6" id="KW-0539">Nucleus</keyword>
<feature type="compositionally biased region" description="Low complexity" evidence="8">
    <location>
        <begin position="435"/>
        <end position="453"/>
    </location>
</feature>
<evidence type="ECO:0000313" key="10">
    <source>
        <dbReference type="Proteomes" id="UP000242877"/>
    </source>
</evidence>
<feature type="region of interest" description="Disordered" evidence="8">
    <location>
        <begin position="465"/>
        <end position="528"/>
    </location>
</feature>
<dbReference type="GO" id="GO:0007059">
    <property type="term" value="P:chromosome segregation"/>
    <property type="evidence" value="ECO:0007669"/>
    <property type="project" value="UniProtKB-KW"/>
</dbReference>
<feature type="compositionally biased region" description="Low complexity" evidence="8">
    <location>
        <begin position="549"/>
        <end position="581"/>
    </location>
</feature>
<feature type="compositionally biased region" description="Pro residues" evidence="8">
    <location>
        <begin position="498"/>
        <end position="507"/>
    </location>
</feature>
<evidence type="ECO:0000256" key="3">
    <source>
        <dbReference type="ARBA" id="ARBA00022618"/>
    </source>
</evidence>
<dbReference type="VEuPathDB" id="FungiDB:AAP_05613"/>
<sequence>MSFPPPYSGPYTFATLQSGPQRPQDQQQWYQQGQGQGQVQAQVQNRDLQQQQQQRQQYAQQQQPQPQQQQFQYSHQPFQQQQQQRQAAQQQFAYTSSLPNSVPVSLPMQGHGAPAQTPFESDLTAAYYHHQQHQNPQVGGLQTQSPSQAPSPFFMDQQQQQQMMSAQHRQQRHLPPPAAFLRPSATSTQQHQQQQHQQQPAASPSPMYARSSGELPPMILSRGAGTGTVLNSGTDFQMMPGTNMGMNTNMNMNMNVNMSFSGGNSGTSGQMMDRSPAMGANAVSTTTTTTTTAAAAAANPQGMMSSAVSGDYYLPHQQNRYSSAGGYGEYGIGAQSLPSSMSIQQLQTPQQQQQKQQQSYISQGYPMTYTTQAQNYQHQHQTPAAFQYSSFASNVETPKQVYDRVLREQLQQERHQRQQREARKQREQQERRQQEIQYQQIHQSQQKQQISQPQVQLYATPPIPHRIKSHHQQPKQPQYQGETASPHTPVQQIQPTPFKKPIPPPQSQTPASSSPSLSSSTAAAKPPSFPKVEVQIFRNPSKTQHLHHQYQTLQHPMSPAAASASASAAKTAKAAKETPSAETKRRVKKQSIVSLPAREEPATPPDPSIDYQTLLLYLADEYFDTAHGQGSSLAAASAGTGAEQQRQGDVEEYYRLIATGLGCLEVVLKSRRLPPQVEAIVRLRYALVLYEETENDFEAESTLTKGIDLCERNQLLDLKYTMQHLLARTLFKSNPKASLKAIDNMIAETEAYHNHAWEYAFRFLRASLSLSSPYYQDHASAMQNLRTVSTTAQQRGDKAVCVTANVLEALAYLQSPSGQDTAEQAQRCLAQARTYQLDEQLNAEVPHLSTMLQLIDIMISLHSSDSAGATSKLPLLQATMDENLKNEMWRRDGVFFVPVASAGKVEADIKSGLVVKAREDGTVVLTMGWLSKHDLYALSYYVSAVILSGKTVQDAVKAEKFLKEGLGLITDGLKAPVDTGESLTYSVTRLEWKQELRCNMLLQSILIACAKSEFEVAKRNMKALTAIVEQIGDRLDIVTRTMVQYVRGVIAQSTGNLDAATAAFQDPIFDLEPFKARHLHPRCT</sequence>
<reference evidence="9 10" key="1">
    <citation type="journal article" date="2016" name="Genome Biol. Evol.">
        <title>Divergent and convergent evolution of fungal pathogenicity.</title>
        <authorList>
            <person name="Shang Y."/>
            <person name="Xiao G."/>
            <person name="Zheng P."/>
            <person name="Cen K."/>
            <person name="Zhan S."/>
            <person name="Wang C."/>
        </authorList>
    </citation>
    <scope>NUCLEOTIDE SEQUENCE [LARGE SCALE GENOMIC DNA]</scope>
    <source>
        <strain evidence="9 10">ARSEF 7405</strain>
    </source>
</reference>
<evidence type="ECO:0000256" key="4">
    <source>
        <dbReference type="ARBA" id="ARBA00022776"/>
    </source>
</evidence>
<organism evidence="9 10">
    <name type="scientific">Ascosphaera apis ARSEF 7405</name>
    <dbReference type="NCBI Taxonomy" id="392613"/>
    <lineage>
        <taxon>Eukaryota</taxon>
        <taxon>Fungi</taxon>
        <taxon>Dikarya</taxon>
        <taxon>Ascomycota</taxon>
        <taxon>Pezizomycotina</taxon>
        <taxon>Eurotiomycetes</taxon>
        <taxon>Eurotiomycetidae</taxon>
        <taxon>Onygenales</taxon>
        <taxon>Ascosphaeraceae</taxon>
        <taxon>Ascosphaera</taxon>
    </lineage>
</organism>
<feature type="compositionally biased region" description="Polar residues" evidence="8">
    <location>
        <begin position="474"/>
        <end position="490"/>
    </location>
</feature>
<feature type="compositionally biased region" description="Polar residues" evidence="8">
    <location>
        <begin position="133"/>
        <end position="150"/>
    </location>
</feature>
<dbReference type="GO" id="GO:0051301">
    <property type="term" value="P:cell division"/>
    <property type="evidence" value="ECO:0007669"/>
    <property type="project" value="UniProtKB-KW"/>
</dbReference>
<protein>
    <submittedName>
        <fullName evidence="9">Cohesin loading factor</fullName>
    </submittedName>
</protein>
<dbReference type="PANTHER" id="PTHR21394">
    <property type="entry name" value="MAU2 CHROMATID COHESION FACTOR HOMOLOG"/>
    <property type="match status" value="1"/>
</dbReference>
<dbReference type="OrthoDB" id="5565328at2759"/>
<feature type="region of interest" description="Disordered" evidence="8">
    <location>
        <begin position="412"/>
        <end position="453"/>
    </location>
</feature>
<keyword evidence="4" id="KW-0498">Mitosis</keyword>
<keyword evidence="5" id="KW-0159">Chromosome partition</keyword>
<feature type="region of interest" description="Disordered" evidence="8">
    <location>
        <begin position="542"/>
        <end position="607"/>
    </location>
</feature>
<gene>
    <name evidence="9" type="ORF">AAP_05613</name>
</gene>
<evidence type="ECO:0000256" key="6">
    <source>
        <dbReference type="ARBA" id="ARBA00023242"/>
    </source>
</evidence>
<name>A0A166N3P2_9EURO</name>
<feature type="compositionally biased region" description="Low complexity" evidence="8">
    <location>
        <begin position="17"/>
        <end position="92"/>
    </location>
</feature>
<feature type="compositionally biased region" description="Low complexity" evidence="8">
    <location>
        <begin position="183"/>
        <end position="206"/>
    </location>
</feature>
<dbReference type="GO" id="GO:0007064">
    <property type="term" value="P:mitotic sister chromatid cohesion"/>
    <property type="evidence" value="ECO:0007669"/>
    <property type="project" value="InterPro"/>
</dbReference>
<evidence type="ECO:0000313" key="9">
    <source>
        <dbReference type="EMBL" id="KZZ87530.1"/>
    </source>
</evidence>
<dbReference type="Proteomes" id="UP000242877">
    <property type="component" value="Unassembled WGS sequence"/>
</dbReference>
<comment type="similarity">
    <text evidence="2">Belongs to the SCC4/mau-2 family.</text>
</comment>
<dbReference type="EMBL" id="AZGZ01000033">
    <property type="protein sequence ID" value="KZZ87530.1"/>
    <property type="molecule type" value="Genomic_DNA"/>
</dbReference>
<keyword evidence="10" id="KW-1185">Reference proteome</keyword>
<keyword evidence="7" id="KW-0131">Cell cycle</keyword>
<comment type="caution">
    <text evidence="9">The sequence shown here is derived from an EMBL/GenBank/DDBJ whole genome shotgun (WGS) entry which is preliminary data.</text>
</comment>
<feature type="compositionally biased region" description="Low complexity" evidence="8">
    <location>
        <begin position="508"/>
        <end position="526"/>
    </location>
</feature>
<feature type="compositionally biased region" description="Low complexity" evidence="8">
    <location>
        <begin position="157"/>
        <end position="168"/>
    </location>
</feature>
<dbReference type="InterPro" id="IPR019440">
    <property type="entry name" value="MAU2"/>
</dbReference>
<accession>A0A166N3P2</accession>
<evidence type="ECO:0000256" key="7">
    <source>
        <dbReference type="ARBA" id="ARBA00023306"/>
    </source>
</evidence>
<dbReference type="Pfam" id="PF10345">
    <property type="entry name" value="Cohesin_load"/>
    <property type="match status" value="1"/>
</dbReference>
<comment type="subcellular location">
    <subcellularLocation>
        <location evidence="1">Nucleus</location>
    </subcellularLocation>
</comment>
<feature type="region of interest" description="Disordered" evidence="8">
    <location>
        <begin position="132"/>
        <end position="226"/>
    </location>
</feature>
<evidence type="ECO:0000256" key="5">
    <source>
        <dbReference type="ARBA" id="ARBA00022829"/>
    </source>
</evidence>
<dbReference type="GO" id="GO:0005634">
    <property type="term" value="C:nucleus"/>
    <property type="evidence" value="ECO:0007669"/>
    <property type="project" value="UniProtKB-SubCell"/>
</dbReference>
<keyword evidence="3" id="KW-0132">Cell division</keyword>
<feature type="compositionally biased region" description="Basic and acidic residues" evidence="8">
    <location>
        <begin position="412"/>
        <end position="434"/>
    </location>
</feature>
<evidence type="ECO:0000256" key="1">
    <source>
        <dbReference type="ARBA" id="ARBA00004123"/>
    </source>
</evidence>